<gene>
    <name evidence="1" type="ORF">Poly24_27190</name>
</gene>
<accession>A0A518JTZ5</accession>
<proteinExistence type="predicted"/>
<sequence length="72" mass="8421">MNLAVMKGLGLKAEALRFWRQPLVPMVRSRQFSGLAWTAQEMCHIIIASRLENTNCQSLNRLEWLFRLQFEA</sequence>
<reference evidence="1 2" key="1">
    <citation type="submission" date="2019-02" db="EMBL/GenBank/DDBJ databases">
        <title>Deep-cultivation of Planctomycetes and their phenomic and genomic characterization uncovers novel biology.</title>
        <authorList>
            <person name="Wiegand S."/>
            <person name="Jogler M."/>
            <person name="Boedeker C."/>
            <person name="Pinto D."/>
            <person name="Vollmers J."/>
            <person name="Rivas-Marin E."/>
            <person name="Kohn T."/>
            <person name="Peeters S.H."/>
            <person name="Heuer A."/>
            <person name="Rast P."/>
            <person name="Oberbeckmann S."/>
            <person name="Bunk B."/>
            <person name="Jeske O."/>
            <person name="Meyerdierks A."/>
            <person name="Storesund J.E."/>
            <person name="Kallscheuer N."/>
            <person name="Luecker S."/>
            <person name="Lage O.M."/>
            <person name="Pohl T."/>
            <person name="Merkel B.J."/>
            <person name="Hornburger P."/>
            <person name="Mueller R.-W."/>
            <person name="Bruemmer F."/>
            <person name="Labrenz M."/>
            <person name="Spormann A.M."/>
            <person name="Op den Camp H."/>
            <person name="Overmann J."/>
            <person name="Amann R."/>
            <person name="Jetten M.S.M."/>
            <person name="Mascher T."/>
            <person name="Medema M.H."/>
            <person name="Devos D.P."/>
            <person name="Kaster A.-K."/>
            <person name="Ovreas L."/>
            <person name="Rohde M."/>
            <person name="Galperin M.Y."/>
            <person name="Jogler C."/>
        </authorList>
    </citation>
    <scope>NUCLEOTIDE SEQUENCE [LARGE SCALE GENOMIC DNA]</scope>
    <source>
        <strain evidence="1 2">Poly24</strain>
    </source>
</reference>
<keyword evidence="2" id="KW-1185">Reference proteome</keyword>
<dbReference type="KEGG" id="rcf:Poly24_27190"/>
<dbReference type="Proteomes" id="UP000315082">
    <property type="component" value="Chromosome"/>
</dbReference>
<organism evidence="1 2">
    <name type="scientific">Rosistilla carotiformis</name>
    <dbReference type="NCBI Taxonomy" id="2528017"/>
    <lineage>
        <taxon>Bacteria</taxon>
        <taxon>Pseudomonadati</taxon>
        <taxon>Planctomycetota</taxon>
        <taxon>Planctomycetia</taxon>
        <taxon>Pirellulales</taxon>
        <taxon>Pirellulaceae</taxon>
        <taxon>Rosistilla</taxon>
    </lineage>
</organism>
<dbReference type="EMBL" id="CP036348">
    <property type="protein sequence ID" value="QDV69005.1"/>
    <property type="molecule type" value="Genomic_DNA"/>
</dbReference>
<evidence type="ECO:0000313" key="1">
    <source>
        <dbReference type="EMBL" id="QDV69005.1"/>
    </source>
</evidence>
<protein>
    <submittedName>
        <fullName evidence="1">Uncharacterized protein</fullName>
    </submittedName>
</protein>
<dbReference type="AlphaFoldDB" id="A0A518JTZ5"/>
<name>A0A518JTZ5_9BACT</name>
<evidence type="ECO:0000313" key="2">
    <source>
        <dbReference type="Proteomes" id="UP000315082"/>
    </source>
</evidence>